<evidence type="ECO:0000256" key="8">
    <source>
        <dbReference type="SAM" id="Phobius"/>
    </source>
</evidence>
<evidence type="ECO:0000259" key="9">
    <source>
        <dbReference type="PROSITE" id="PS51779"/>
    </source>
</evidence>
<gene>
    <name evidence="10" type="ORF">NT6N_29690</name>
</gene>
<keyword evidence="2" id="KW-1003">Cell membrane</keyword>
<feature type="transmembrane region" description="Helical" evidence="8">
    <location>
        <begin position="44"/>
        <end position="65"/>
    </location>
</feature>
<keyword evidence="6 8" id="KW-0472">Membrane</keyword>
<feature type="domain" description="POTRA" evidence="9">
    <location>
        <begin position="78"/>
        <end position="146"/>
    </location>
</feature>
<organism evidence="10">
    <name type="scientific">Oceaniferula spumae</name>
    <dbReference type="NCBI Taxonomy" id="2979115"/>
    <lineage>
        <taxon>Bacteria</taxon>
        <taxon>Pseudomonadati</taxon>
        <taxon>Verrucomicrobiota</taxon>
        <taxon>Verrucomicrobiia</taxon>
        <taxon>Verrucomicrobiales</taxon>
        <taxon>Verrucomicrobiaceae</taxon>
        <taxon>Oceaniferula</taxon>
    </lineage>
</organism>
<evidence type="ECO:0000256" key="7">
    <source>
        <dbReference type="ARBA" id="ARBA00023306"/>
    </source>
</evidence>
<dbReference type="InterPro" id="IPR013685">
    <property type="entry name" value="POTRA_FtsQ_type"/>
</dbReference>
<dbReference type="InterPro" id="IPR034746">
    <property type="entry name" value="POTRA"/>
</dbReference>
<comment type="subcellular location">
    <subcellularLocation>
        <location evidence="1">Membrane</location>
    </subcellularLocation>
</comment>
<evidence type="ECO:0000313" key="10">
    <source>
        <dbReference type="EMBL" id="BDS07929.1"/>
    </source>
</evidence>
<evidence type="ECO:0000256" key="2">
    <source>
        <dbReference type="ARBA" id="ARBA00022475"/>
    </source>
</evidence>
<dbReference type="Gene3D" id="3.10.20.310">
    <property type="entry name" value="membrane protein fhac"/>
    <property type="match status" value="1"/>
</dbReference>
<evidence type="ECO:0000256" key="6">
    <source>
        <dbReference type="ARBA" id="ARBA00023136"/>
    </source>
</evidence>
<keyword evidence="7" id="KW-0131">Cell cycle</keyword>
<accession>A0AAT9FPL0</accession>
<dbReference type="InterPro" id="IPR026579">
    <property type="entry name" value="FtsQ"/>
</dbReference>
<dbReference type="EMBL" id="AP026866">
    <property type="protein sequence ID" value="BDS07929.1"/>
    <property type="molecule type" value="Genomic_DNA"/>
</dbReference>
<evidence type="ECO:0000256" key="3">
    <source>
        <dbReference type="ARBA" id="ARBA00022618"/>
    </source>
</evidence>
<dbReference type="KEGG" id="osu:NT6N_29690"/>
<dbReference type="PANTHER" id="PTHR35851:SF1">
    <property type="entry name" value="CELL DIVISION PROTEIN FTSQ"/>
    <property type="match status" value="1"/>
</dbReference>
<dbReference type="AlphaFoldDB" id="A0AAT9FPL0"/>
<dbReference type="GO" id="GO:0016020">
    <property type="term" value="C:membrane"/>
    <property type="evidence" value="ECO:0007669"/>
    <property type="project" value="UniProtKB-SubCell"/>
</dbReference>
<dbReference type="PROSITE" id="PS51779">
    <property type="entry name" value="POTRA"/>
    <property type="match status" value="1"/>
</dbReference>
<proteinExistence type="predicted"/>
<keyword evidence="5 8" id="KW-1133">Transmembrane helix</keyword>
<evidence type="ECO:0000256" key="4">
    <source>
        <dbReference type="ARBA" id="ARBA00022692"/>
    </source>
</evidence>
<dbReference type="GO" id="GO:0090529">
    <property type="term" value="P:cell septum assembly"/>
    <property type="evidence" value="ECO:0007669"/>
    <property type="project" value="InterPro"/>
</dbReference>
<reference evidence="10" key="1">
    <citation type="submission" date="2024-07" db="EMBL/GenBank/DDBJ databases">
        <title>Complete genome sequence of Verrucomicrobiaceae bacterium NT6N.</title>
        <authorList>
            <person name="Huang C."/>
            <person name="Takami H."/>
            <person name="Hamasaki K."/>
        </authorList>
    </citation>
    <scope>NUCLEOTIDE SEQUENCE</scope>
    <source>
        <strain evidence="10">NT6N</strain>
    </source>
</reference>
<evidence type="ECO:0000256" key="5">
    <source>
        <dbReference type="ARBA" id="ARBA00022989"/>
    </source>
</evidence>
<dbReference type="Pfam" id="PF08478">
    <property type="entry name" value="POTRA_1"/>
    <property type="match status" value="1"/>
</dbReference>
<evidence type="ECO:0000256" key="1">
    <source>
        <dbReference type="ARBA" id="ARBA00004370"/>
    </source>
</evidence>
<sequence>MSLFKPRKKTTRSPRVARRNGDLQKLHIKVSSPRIVMIQVMRGFAASAKVVMFLSLIGLICWGAWRGLQHLFLGNEKYKLQEIELQTNGHVNHARVVEVAGIDLESSIFAIDADDVRDSLKALPEVVDCQVERRLPGTLKVQINERVPVVWLECESLGYPGREQGGVLADKDGITFPCEGHMWNSSRDLPVIVVKNATSSSFVHGSKMKHTEVMRALHLIGLFSSGNVRAEWQAERIILVNDYSLEAICNDGTHAIFGMYDHDRQISDFISICEHSLRTRRAIEHINLIPRKNIPVKFAGDPVLIKPHRKPVPVDPDVREIDSILDRN</sequence>
<dbReference type="PANTHER" id="PTHR35851">
    <property type="entry name" value="CELL DIVISION PROTEIN FTSQ"/>
    <property type="match status" value="1"/>
</dbReference>
<keyword evidence="3" id="KW-0132">Cell division</keyword>
<keyword evidence="4 8" id="KW-0812">Transmembrane</keyword>
<protein>
    <recommendedName>
        <fullName evidence="9">POTRA domain-containing protein</fullName>
    </recommendedName>
</protein>
<name>A0AAT9FPL0_9BACT</name>